<proteinExistence type="predicted"/>
<keyword evidence="5" id="KW-1185">Reference proteome</keyword>
<dbReference type="Pfam" id="PF24300">
    <property type="entry name" value="KWL1"/>
    <property type="match status" value="1"/>
</dbReference>
<evidence type="ECO:0000313" key="5">
    <source>
        <dbReference type="Proteomes" id="UP001459277"/>
    </source>
</evidence>
<dbReference type="AlphaFoldDB" id="A0AAW2CLF3"/>
<protein>
    <submittedName>
        <fullName evidence="4">Uncharacterized protein</fullName>
    </submittedName>
</protein>
<keyword evidence="3" id="KW-0732">Signal</keyword>
<dbReference type="GO" id="GO:0005576">
    <property type="term" value="C:extracellular region"/>
    <property type="evidence" value="ECO:0007669"/>
    <property type="project" value="UniProtKB-SubCell"/>
</dbReference>
<keyword evidence="2" id="KW-0964">Secreted</keyword>
<comment type="caution">
    <text evidence="4">The sequence shown here is derived from an EMBL/GenBank/DDBJ whole genome shotgun (WGS) entry which is preliminary data.</text>
</comment>
<dbReference type="Proteomes" id="UP001459277">
    <property type="component" value="Unassembled WGS sequence"/>
</dbReference>
<organism evidence="4 5">
    <name type="scientific">Lithocarpus litseifolius</name>
    <dbReference type="NCBI Taxonomy" id="425828"/>
    <lineage>
        <taxon>Eukaryota</taxon>
        <taxon>Viridiplantae</taxon>
        <taxon>Streptophyta</taxon>
        <taxon>Embryophyta</taxon>
        <taxon>Tracheophyta</taxon>
        <taxon>Spermatophyta</taxon>
        <taxon>Magnoliopsida</taxon>
        <taxon>eudicotyledons</taxon>
        <taxon>Gunneridae</taxon>
        <taxon>Pentapetalae</taxon>
        <taxon>rosids</taxon>
        <taxon>fabids</taxon>
        <taxon>Fagales</taxon>
        <taxon>Fagaceae</taxon>
        <taxon>Lithocarpus</taxon>
    </lineage>
</organism>
<comment type="subcellular location">
    <subcellularLocation>
        <location evidence="1">Secreted</location>
    </subcellularLocation>
</comment>
<dbReference type="EMBL" id="JAZDWU010000006">
    <property type="protein sequence ID" value="KAK9999042.1"/>
    <property type="molecule type" value="Genomic_DNA"/>
</dbReference>
<dbReference type="InterPro" id="IPR039271">
    <property type="entry name" value="Kiwellin-like"/>
</dbReference>
<sequence length="139" mass="14797">MGWCDCRSTLVLEENKDGAFGLTETRSVTTLQSTIFAVLAKDGGEGFGGGVPVEAVDEDLGFSVWVEVEVEVEVEVAVHHLQAKIASPLAPLRVEATHTLSTGQPPCKKNIVDWSSTAVWDGLGLDKNLGNVGITWSMA</sequence>
<evidence type="ECO:0000256" key="1">
    <source>
        <dbReference type="ARBA" id="ARBA00004613"/>
    </source>
</evidence>
<evidence type="ECO:0000256" key="2">
    <source>
        <dbReference type="ARBA" id="ARBA00022525"/>
    </source>
</evidence>
<reference evidence="4 5" key="1">
    <citation type="submission" date="2024-01" db="EMBL/GenBank/DDBJ databases">
        <title>A telomere-to-telomere, gap-free genome of sweet tea (Lithocarpus litseifolius).</title>
        <authorList>
            <person name="Zhou J."/>
        </authorList>
    </citation>
    <scope>NUCLEOTIDE SEQUENCE [LARGE SCALE GENOMIC DNA]</scope>
    <source>
        <strain evidence="4">Zhou-2022a</strain>
        <tissue evidence="4">Leaf</tissue>
    </source>
</reference>
<evidence type="ECO:0000256" key="3">
    <source>
        <dbReference type="ARBA" id="ARBA00022729"/>
    </source>
</evidence>
<evidence type="ECO:0000313" key="4">
    <source>
        <dbReference type="EMBL" id="KAK9999042.1"/>
    </source>
</evidence>
<gene>
    <name evidence="4" type="ORF">SO802_018645</name>
</gene>
<accession>A0AAW2CLF3</accession>
<name>A0AAW2CLF3_9ROSI</name>